<dbReference type="AlphaFoldDB" id="A0A8H6HKS4"/>
<evidence type="ECO:0000313" key="3">
    <source>
        <dbReference type="Proteomes" id="UP000521943"/>
    </source>
</evidence>
<dbReference type="Proteomes" id="UP000521943">
    <property type="component" value="Unassembled WGS sequence"/>
</dbReference>
<organism evidence="2 3">
    <name type="scientific">Ephemerocybe angulata</name>
    <dbReference type="NCBI Taxonomy" id="980116"/>
    <lineage>
        <taxon>Eukaryota</taxon>
        <taxon>Fungi</taxon>
        <taxon>Dikarya</taxon>
        <taxon>Basidiomycota</taxon>
        <taxon>Agaricomycotina</taxon>
        <taxon>Agaricomycetes</taxon>
        <taxon>Agaricomycetidae</taxon>
        <taxon>Agaricales</taxon>
        <taxon>Agaricineae</taxon>
        <taxon>Psathyrellaceae</taxon>
        <taxon>Ephemerocybe</taxon>
    </lineage>
</organism>
<sequence length="173" mass="19824">MPPKTRKRLAAAALSDDDDEWIKQVPRRSNAAATRIKGQPVPKAHWGADTGSQSEPAVCPVFGVTMSSIPSSALGPLHPEIKKDAAYDLWIRLIRYLRVDREERPFVFDHYSTLYRRMETLDSEAGIPAAEFLDYFWVCPECDFVLTLMWKDEHRCAPKEDPKDAKEPWYIES</sequence>
<keyword evidence="3" id="KW-1185">Reference proteome</keyword>
<proteinExistence type="predicted"/>
<dbReference type="EMBL" id="JACGCI010000075">
    <property type="protein sequence ID" value="KAF6748002.1"/>
    <property type="molecule type" value="Genomic_DNA"/>
</dbReference>
<feature type="region of interest" description="Disordered" evidence="1">
    <location>
        <begin position="28"/>
        <end position="52"/>
    </location>
</feature>
<name>A0A8H6HKS4_9AGAR</name>
<accession>A0A8H6HKS4</accession>
<evidence type="ECO:0000256" key="1">
    <source>
        <dbReference type="SAM" id="MobiDB-lite"/>
    </source>
</evidence>
<reference evidence="2 3" key="1">
    <citation type="submission" date="2020-07" db="EMBL/GenBank/DDBJ databases">
        <title>Comparative genomics of pyrophilous fungi reveals a link between fire events and developmental genes.</title>
        <authorList>
            <consortium name="DOE Joint Genome Institute"/>
            <person name="Steindorff A.S."/>
            <person name="Carver A."/>
            <person name="Calhoun S."/>
            <person name="Stillman K."/>
            <person name="Liu H."/>
            <person name="Lipzen A."/>
            <person name="Pangilinan J."/>
            <person name="Labutti K."/>
            <person name="Bruns T.D."/>
            <person name="Grigoriev I.V."/>
        </authorList>
    </citation>
    <scope>NUCLEOTIDE SEQUENCE [LARGE SCALE GENOMIC DNA]</scope>
    <source>
        <strain evidence="2 3">CBS 144469</strain>
    </source>
</reference>
<protein>
    <submittedName>
        <fullName evidence="2">Uncharacterized protein</fullName>
    </submittedName>
</protein>
<comment type="caution">
    <text evidence="2">The sequence shown here is derived from an EMBL/GenBank/DDBJ whole genome shotgun (WGS) entry which is preliminary data.</text>
</comment>
<evidence type="ECO:0000313" key="2">
    <source>
        <dbReference type="EMBL" id="KAF6748002.1"/>
    </source>
</evidence>
<gene>
    <name evidence="2" type="ORF">DFP72DRAFT_1074671</name>
</gene>